<dbReference type="FunFam" id="6.10.30.50:FF:000001">
    <property type="entry name" value="Cytokinesis sepA protein"/>
    <property type="match status" value="1"/>
</dbReference>
<dbReference type="Proteomes" id="UP000310066">
    <property type="component" value="Unassembled WGS sequence"/>
</dbReference>
<feature type="coiled-coil region" evidence="3">
    <location>
        <begin position="1215"/>
        <end position="1272"/>
    </location>
</feature>
<comment type="caution">
    <text evidence="8">The sequence shown here is derived from an EMBL/GenBank/DDBJ whole genome shotgun (WGS) entry which is preliminary data.</text>
</comment>
<feature type="compositionally biased region" description="Basic and acidic residues" evidence="4">
    <location>
        <begin position="549"/>
        <end position="565"/>
    </location>
</feature>
<feature type="compositionally biased region" description="Polar residues" evidence="4">
    <location>
        <begin position="118"/>
        <end position="142"/>
    </location>
</feature>
<feature type="region of interest" description="Disordered" evidence="4">
    <location>
        <begin position="118"/>
        <end position="155"/>
    </location>
</feature>
<dbReference type="InterPro" id="IPR010472">
    <property type="entry name" value="FH3_dom"/>
</dbReference>
<keyword evidence="1 3" id="KW-0175">Coiled coil</keyword>
<dbReference type="PROSITE" id="PS51231">
    <property type="entry name" value="DAD"/>
    <property type="match status" value="1"/>
</dbReference>
<dbReference type="GO" id="GO:1903475">
    <property type="term" value="P:mitotic actomyosin contractile ring assembly"/>
    <property type="evidence" value="ECO:0007669"/>
    <property type="project" value="TreeGrafter"/>
</dbReference>
<feature type="domain" description="FH2" evidence="7">
    <location>
        <begin position="1500"/>
        <end position="1922"/>
    </location>
</feature>
<protein>
    <recommendedName>
        <fullName evidence="10">FH2-domain-containing protein</fullName>
    </recommendedName>
</protein>
<dbReference type="InterPro" id="IPR014768">
    <property type="entry name" value="GBD/FH3_dom"/>
</dbReference>
<feature type="compositionally biased region" description="Gly residues" evidence="4">
    <location>
        <begin position="430"/>
        <end position="440"/>
    </location>
</feature>
<feature type="domain" description="GBD/FH3" evidence="6">
    <location>
        <begin position="623"/>
        <end position="1064"/>
    </location>
</feature>
<feature type="domain" description="DAD" evidence="5">
    <location>
        <begin position="1941"/>
        <end position="1973"/>
    </location>
</feature>
<gene>
    <name evidence="8" type="ORF">B0A54_09972</name>
</gene>
<dbReference type="GO" id="GO:0043332">
    <property type="term" value="C:mating projection tip"/>
    <property type="evidence" value="ECO:0007669"/>
    <property type="project" value="TreeGrafter"/>
</dbReference>
<evidence type="ECO:0000256" key="4">
    <source>
        <dbReference type="SAM" id="MobiDB-lite"/>
    </source>
</evidence>
<evidence type="ECO:0000259" key="6">
    <source>
        <dbReference type="PROSITE" id="PS51232"/>
    </source>
</evidence>
<comment type="similarity">
    <text evidence="2">Belongs to the formin homology family. BNI1 subfamily.</text>
</comment>
<dbReference type="Gene3D" id="6.10.30.50">
    <property type="match status" value="1"/>
</dbReference>
<evidence type="ECO:0000256" key="1">
    <source>
        <dbReference type="ARBA" id="ARBA00023054"/>
    </source>
</evidence>
<feature type="compositionally biased region" description="Polar residues" evidence="4">
    <location>
        <begin position="394"/>
        <end position="422"/>
    </location>
</feature>
<dbReference type="InterPro" id="IPR016024">
    <property type="entry name" value="ARM-type_fold"/>
</dbReference>
<feature type="region of interest" description="Disordered" evidence="4">
    <location>
        <begin position="1959"/>
        <end position="1984"/>
    </location>
</feature>
<dbReference type="GO" id="GO:0000131">
    <property type="term" value="C:incipient cellular bud site"/>
    <property type="evidence" value="ECO:0007669"/>
    <property type="project" value="UniProtKB-ARBA"/>
</dbReference>
<feature type="compositionally biased region" description="Pro residues" evidence="4">
    <location>
        <begin position="1429"/>
        <end position="1480"/>
    </location>
</feature>
<dbReference type="SUPFAM" id="SSF48371">
    <property type="entry name" value="ARM repeat"/>
    <property type="match status" value="1"/>
</dbReference>
<evidence type="ECO:0000313" key="9">
    <source>
        <dbReference type="Proteomes" id="UP000310066"/>
    </source>
</evidence>
<feature type="region of interest" description="Disordered" evidence="4">
    <location>
        <begin position="460"/>
        <end position="629"/>
    </location>
</feature>
<dbReference type="InterPro" id="IPR051661">
    <property type="entry name" value="Actin_filament_regulator"/>
</dbReference>
<dbReference type="SUPFAM" id="SSF101447">
    <property type="entry name" value="Formin homology 2 domain (FH2 domain)"/>
    <property type="match status" value="1"/>
</dbReference>
<dbReference type="PANTHER" id="PTHR47102:SF2">
    <property type="entry name" value="PROTEIN BNI1"/>
    <property type="match status" value="1"/>
</dbReference>
<dbReference type="FunFam" id="1.20.58.2220:FF:000006">
    <property type="entry name" value="Cytokinesis protein sepA"/>
    <property type="match status" value="1"/>
</dbReference>
<dbReference type="InterPro" id="IPR015425">
    <property type="entry name" value="FH2_Formin"/>
</dbReference>
<dbReference type="InterPro" id="IPR010473">
    <property type="entry name" value="GTPase-bd"/>
</dbReference>
<feature type="compositionally biased region" description="Polar residues" evidence="4">
    <location>
        <begin position="604"/>
        <end position="623"/>
    </location>
</feature>
<dbReference type="Pfam" id="PF04005">
    <property type="entry name" value="Hus1"/>
    <property type="match status" value="1"/>
</dbReference>
<dbReference type="InterPro" id="IPR007150">
    <property type="entry name" value="HUS1/Mec3"/>
</dbReference>
<dbReference type="InterPro" id="IPR042201">
    <property type="entry name" value="FH2_Formin_sf"/>
</dbReference>
<dbReference type="GO" id="GO:0015629">
    <property type="term" value="C:actin cytoskeleton"/>
    <property type="evidence" value="ECO:0007669"/>
    <property type="project" value="UniProtKB-ARBA"/>
</dbReference>
<dbReference type="Gene3D" id="3.70.10.10">
    <property type="match status" value="1"/>
</dbReference>
<feature type="region of interest" description="Disordered" evidence="4">
    <location>
        <begin position="1358"/>
        <end position="1483"/>
    </location>
</feature>
<feature type="region of interest" description="Disordered" evidence="4">
    <location>
        <begin position="360"/>
        <end position="442"/>
    </location>
</feature>
<dbReference type="EMBL" id="NAJP01000042">
    <property type="protein sequence ID" value="TKA38923.1"/>
    <property type="molecule type" value="Genomic_DNA"/>
</dbReference>
<dbReference type="GO" id="GO:0003779">
    <property type="term" value="F:actin binding"/>
    <property type="evidence" value="ECO:0007669"/>
    <property type="project" value="InterPro"/>
</dbReference>
<evidence type="ECO:0000256" key="2">
    <source>
        <dbReference type="ARBA" id="ARBA00037935"/>
    </source>
</evidence>
<dbReference type="GO" id="GO:0030010">
    <property type="term" value="P:establishment of cell polarity"/>
    <property type="evidence" value="ECO:0007669"/>
    <property type="project" value="UniProtKB-ARBA"/>
</dbReference>
<feature type="compositionally biased region" description="Pro residues" evidence="4">
    <location>
        <begin position="1399"/>
        <end position="1422"/>
    </location>
</feature>
<dbReference type="GO" id="GO:0032153">
    <property type="term" value="C:cell division site"/>
    <property type="evidence" value="ECO:0007669"/>
    <property type="project" value="UniProtKB-ARBA"/>
</dbReference>
<reference evidence="8 9" key="1">
    <citation type="submission" date="2017-03" db="EMBL/GenBank/DDBJ databases">
        <title>Genomes of endolithic fungi from Antarctica.</title>
        <authorList>
            <person name="Coleine C."/>
            <person name="Masonjones S."/>
            <person name="Stajich J.E."/>
        </authorList>
    </citation>
    <scope>NUCLEOTIDE SEQUENCE [LARGE SCALE GENOMIC DNA]</scope>
    <source>
        <strain evidence="8 9">CCFEE 5311</strain>
    </source>
</reference>
<accession>A0A4U0USZ1</accession>
<dbReference type="InterPro" id="IPR011989">
    <property type="entry name" value="ARM-like"/>
</dbReference>
<dbReference type="Pfam" id="PF02181">
    <property type="entry name" value="FH2"/>
    <property type="match status" value="1"/>
</dbReference>
<dbReference type="GO" id="GO:0000077">
    <property type="term" value="P:DNA damage checkpoint signaling"/>
    <property type="evidence" value="ECO:0007669"/>
    <property type="project" value="InterPro"/>
</dbReference>
<dbReference type="SMART" id="SM00498">
    <property type="entry name" value="FH2"/>
    <property type="match status" value="1"/>
</dbReference>
<dbReference type="GO" id="GO:0005938">
    <property type="term" value="C:cell cortex"/>
    <property type="evidence" value="ECO:0007669"/>
    <property type="project" value="UniProtKB-ARBA"/>
</dbReference>
<evidence type="ECO:0000313" key="8">
    <source>
        <dbReference type="EMBL" id="TKA38923.1"/>
    </source>
</evidence>
<feature type="compositionally biased region" description="Polar residues" evidence="4">
    <location>
        <begin position="525"/>
        <end position="540"/>
    </location>
</feature>
<feature type="compositionally biased region" description="Polar residues" evidence="4">
    <location>
        <begin position="1373"/>
        <end position="1385"/>
    </location>
</feature>
<dbReference type="OrthoDB" id="1104827at2759"/>
<dbReference type="GO" id="GO:0031267">
    <property type="term" value="F:small GTPase binding"/>
    <property type="evidence" value="ECO:0007669"/>
    <property type="project" value="InterPro"/>
</dbReference>
<feature type="compositionally biased region" description="Basic residues" evidence="4">
    <location>
        <begin position="1968"/>
        <end position="1980"/>
    </location>
</feature>
<dbReference type="InterPro" id="IPR014767">
    <property type="entry name" value="DAD_dom"/>
</dbReference>
<dbReference type="SUPFAM" id="SSF55979">
    <property type="entry name" value="DNA clamp"/>
    <property type="match status" value="1"/>
</dbReference>
<sequence>MRFRADIRNVHTFTKLTASLATLGHIAWVRLDNKDVRFTVIPDTGTQVWSVITIDTIFDNYTIQSAAPDNTINLEVPLAVLQRALKSAQNANAASIRLTKKDNIPLLSLTITTDTIRTSQPTATAPSQDQFAGNGTSSNTNHSHPDGPPNDFREESADFFGARQDHETVVTQDVPIRVLAAAAVEGLHEPRCREPDVHIVLPNLVQLKSISDRFTKLALATKSSGSGRSAGGFATQSAAAGPKLELSANMHGCLRLALHTDSMNISSLWTGLENPELDPEQVAEGEDGLANHPSTRMKALGDSTGQHGEEGWATVRVEGRDWGRVLSVGRLGGRVIACFCNQHALILYVFLPAGEEAVGGGESVGPKSFFSRSRKDKGNNDPTPPPSLPEIANTGGSLHSVNYAASTMSRHSHRSSISTVQPEQDEYNGSGNGYGNGYGRAGHDGLNMQAGVVTSIPYDSMSADTRQPSRAGQMDRPGSQREPQPHHLNKGGGDFHQYPSVEGHSHGQSNGHLSRPPIHAGVNGRTATGKSFESNASTLNGYYAPSRGSSEHGSIRSSSSHERRGYGNGSNSQASFPSIQLDSSNLLPQLAPSRTSDRSHGFLHTSNPSAFSSTVSFSPDSPNSRPPDKVIEKEFMDLMLKRGWKSLPEQARRQMEAYPISKKWTLVHQDRLAEWQGEQKKRQNARSTMTSMTDGIGAYSGIIDRAGEEGAPEWFVKRVLDNTITPKQLQSLGVSLRTQPIAWVRQFVDAQGQVALTNTLAKINKRQQSGPAPASVGTGNQNERDLDREYDIVKCLKALMNNKYGADDALRHDTVVMALCGSLTSPRLNTRKLVSELLTFLCHWAEGRGHLKVIEALDHLKGQQSENGRFDAWMRIVEVTIDGRGKMGSLVGASDEVRSGGIGMENLLMEYAVTSLFLVNSMVDAPERDLKLRCHIRAQFVACGLKRILGKMEGFQYEVIDKQIERYRTNEAIDYEDLLEREGASSTGGDDQSMVDTPRDLNDPVQIVEAIQQKLGGTRAADYFLSALQHLLLMRDNEGEDRLRTFQLVESMMSYVAMDRRLPDMELKQSLNFTVQNLMDRLYTDGEARQAREEASEARLIADAAVAERDEMKGQVEMGADGLVAKLRKQVEEQAGVIDLLGRQTEGFRAELAEMQRVRAGELQRNELETRELYLMLRDAQDIAAASAVQKGGVGKSGGVAVAAAAVDPKFAQGILDREKLMDRLEMQLERAKTQAKLEGKVWGQFQPTDKLRELREKMEGAGVRTEGLEERMEYLGAANRERGAGGVRRKPVGGRQVDGVSGSVMAEEGSGEEGEEMVVETPRLVQMVRPKVPSTIAAAQQGMLAELTRKTARLDAGVGSDDEEGDGVTTGPSHPSLESESPKTPNDIEPPRHKFDGPLPPPPPPMPGFGGGPPPPPPPMPGFAGVAAPPPPPMPGFGNFAPPPPPMPGFLGGPAPPPPPPPGFAGKPPPPAPNAPPLPGALKGGYLPQPIYTGSGPIGAIAPRPKKKLKALHWEKIDSPEITMWGLHTPTHEQKEEKYQELSRKGILDELEKLFMAKEIKAIGKTTGKSKSDKKQLISRDLSHTMQIAFNRLKDRDTEEVVRMIIHCDKEILDNEQAMNFLMADHMCSIPDNVTKLMGPYSRDWTGPDALKTPRDQDPGELTREDQVYLYTAYELHHYWKARMRALRLTGTFETEYDEVSTRLKQVVAVSESLRDSVKLIPVLELILDIGNYMNDTNKQAYGFKLSSLARLGMVKDNSNESTLMDYVERVVRKQYPQYEDFTDDIAGVVAAQKINVEQLMGDARKYIDNIANVQQSLDAGNLSDAGKFHPEDRVSQVVQRSMKEARRKAEQMGLYLDEMTRVYDDILTFFGDDCKDETARREFFGKLAAFVLEYKVCPPPPPLPQTWRRNEANMRRKQLLAQSANSAAVSVSDDGNPPSPASTGAMDQLLEKLRAAAPQAKATREQRRRARLKDKHQVRVASGQKIPETGENVAVGVVEGEGGLLSPTQTEGFLSGEDASILENGGAASEGEDIADRAATLLQGLRGGGDVEGGVAGGGGGDGVLSQTPARDESLRVRRRRESADDERTRRRARRRAAGTSATSDVGVGVQGSIAEEEGDATALTMGIDGDGGRPLPTPPVPETVVVPPSPVGEEEEG</sequence>
<feature type="region of interest" description="Disordered" evidence="4">
    <location>
        <begin position="2054"/>
        <end position="2160"/>
    </location>
</feature>
<proteinExistence type="inferred from homology"/>
<name>A0A4U0USZ1_9PEZI</name>
<dbReference type="Pfam" id="PF06371">
    <property type="entry name" value="Drf_GBD"/>
    <property type="match status" value="1"/>
</dbReference>
<evidence type="ECO:0000259" key="5">
    <source>
        <dbReference type="PROSITE" id="PS51231"/>
    </source>
</evidence>
<dbReference type="SMART" id="SM01140">
    <property type="entry name" value="Drf_GBD"/>
    <property type="match status" value="1"/>
</dbReference>
<dbReference type="Gene3D" id="1.25.10.10">
    <property type="entry name" value="Leucine-rich Repeat Variant"/>
    <property type="match status" value="1"/>
</dbReference>
<dbReference type="Pfam" id="PF06367">
    <property type="entry name" value="Drf_FH3"/>
    <property type="match status" value="1"/>
</dbReference>
<dbReference type="PROSITE" id="PS51232">
    <property type="entry name" value="GBD_FH3"/>
    <property type="match status" value="1"/>
</dbReference>
<dbReference type="SMART" id="SM01139">
    <property type="entry name" value="Drf_FH3"/>
    <property type="match status" value="1"/>
</dbReference>
<evidence type="ECO:0000256" key="3">
    <source>
        <dbReference type="SAM" id="Coils"/>
    </source>
</evidence>
<evidence type="ECO:0000259" key="7">
    <source>
        <dbReference type="PROSITE" id="PS51444"/>
    </source>
</evidence>
<organism evidence="8 9">
    <name type="scientific">Friedmanniomyces endolithicus</name>
    <dbReference type="NCBI Taxonomy" id="329885"/>
    <lineage>
        <taxon>Eukaryota</taxon>
        <taxon>Fungi</taxon>
        <taxon>Dikarya</taxon>
        <taxon>Ascomycota</taxon>
        <taxon>Pezizomycotina</taxon>
        <taxon>Dothideomycetes</taxon>
        <taxon>Dothideomycetidae</taxon>
        <taxon>Mycosphaerellales</taxon>
        <taxon>Teratosphaeriaceae</taxon>
        <taxon>Friedmanniomyces</taxon>
    </lineage>
</organism>
<dbReference type="Gene3D" id="1.10.238.150">
    <property type="entry name" value="Formin, FH3 diaphanous domain"/>
    <property type="match status" value="1"/>
</dbReference>
<feature type="compositionally biased region" description="Gly residues" evidence="4">
    <location>
        <begin position="2054"/>
        <end position="2065"/>
    </location>
</feature>
<dbReference type="PROSITE" id="PS51444">
    <property type="entry name" value="FH2"/>
    <property type="match status" value="1"/>
</dbReference>
<dbReference type="GO" id="GO:0051017">
    <property type="term" value="P:actin filament bundle assembly"/>
    <property type="evidence" value="ECO:0007669"/>
    <property type="project" value="TreeGrafter"/>
</dbReference>
<feature type="compositionally biased region" description="Basic and acidic residues" evidence="4">
    <location>
        <begin position="2072"/>
        <end position="2091"/>
    </location>
</feature>
<dbReference type="STRING" id="329885.A0A4U0USZ1"/>
<feature type="compositionally biased region" description="Polar residues" evidence="4">
    <location>
        <begin position="569"/>
        <end position="587"/>
    </location>
</feature>
<evidence type="ECO:0008006" key="10">
    <source>
        <dbReference type="Google" id="ProtNLM"/>
    </source>
</evidence>
<dbReference type="GO" id="GO:0030896">
    <property type="term" value="C:checkpoint clamp complex"/>
    <property type="evidence" value="ECO:0007669"/>
    <property type="project" value="InterPro"/>
</dbReference>
<dbReference type="FunFam" id="1.10.238.150:FF:000003">
    <property type="entry name" value="Cytokinesis protein SepA"/>
    <property type="match status" value="1"/>
</dbReference>
<feature type="region of interest" description="Disordered" evidence="4">
    <location>
        <begin position="1927"/>
        <end position="1946"/>
    </location>
</feature>
<dbReference type="Gene3D" id="1.20.58.2220">
    <property type="entry name" value="Formin, FH2 domain"/>
    <property type="match status" value="1"/>
</dbReference>
<dbReference type="GO" id="GO:0051016">
    <property type="term" value="P:barbed-end actin filament capping"/>
    <property type="evidence" value="ECO:0007669"/>
    <property type="project" value="TreeGrafter"/>
</dbReference>
<dbReference type="PANTHER" id="PTHR47102">
    <property type="entry name" value="PROTEIN BNI1"/>
    <property type="match status" value="1"/>
</dbReference>
<dbReference type="InterPro" id="IPR046938">
    <property type="entry name" value="DNA_clamp_sf"/>
</dbReference>
<dbReference type="GO" id="GO:0005934">
    <property type="term" value="C:cellular bud tip"/>
    <property type="evidence" value="ECO:0007669"/>
    <property type="project" value="UniProtKB-ARBA"/>
</dbReference>
<dbReference type="FunFam" id="1.25.10.10:FF:000291">
    <property type="entry name" value="Cytokinesis protein sepA"/>
    <property type="match status" value="1"/>
</dbReference>